<organism evidence="1 2">
    <name type="scientific">Flammeovirga aprica JL-4</name>
    <dbReference type="NCBI Taxonomy" id="694437"/>
    <lineage>
        <taxon>Bacteria</taxon>
        <taxon>Pseudomonadati</taxon>
        <taxon>Bacteroidota</taxon>
        <taxon>Cytophagia</taxon>
        <taxon>Cytophagales</taxon>
        <taxon>Flammeovirgaceae</taxon>
        <taxon>Flammeovirga</taxon>
    </lineage>
</organism>
<evidence type="ECO:0000313" key="2">
    <source>
        <dbReference type="Proteomes" id="UP000576082"/>
    </source>
</evidence>
<keyword evidence="2" id="KW-1185">Reference proteome</keyword>
<dbReference type="Proteomes" id="UP000576082">
    <property type="component" value="Unassembled WGS sequence"/>
</dbReference>
<dbReference type="EMBL" id="JABANE010000297">
    <property type="protein sequence ID" value="NME73015.1"/>
    <property type="molecule type" value="Genomic_DNA"/>
</dbReference>
<dbReference type="AlphaFoldDB" id="A0A7X9XDP6"/>
<dbReference type="RefSeq" id="WP_169661158.1">
    <property type="nucleotide sequence ID" value="NZ_JABANE010000297.1"/>
</dbReference>
<sequence length="89" mass="9801">MEEIGVSDQTDLVTALFKKMPSVSDVQNWGIKHAFFKQEPLKTANGKIPQVNIALGSSSNGIEGNALKLFNDNIITIEEIMTITKPKKK</sequence>
<evidence type="ECO:0000313" key="1">
    <source>
        <dbReference type="EMBL" id="NME73015.1"/>
    </source>
</evidence>
<comment type="caution">
    <text evidence="1">The sequence shown here is derived from an EMBL/GenBank/DDBJ whole genome shotgun (WGS) entry which is preliminary data.</text>
</comment>
<gene>
    <name evidence="1" type="ORF">HHU12_33990</name>
</gene>
<proteinExistence type="predicted"/>
<accession>A0A7X9XDP6</accession>
<reference evidence="1 2" key="1">
    <citation type="submission" date="2020-04" db="EMBL/GenBank/DDBJ databases">
        <title>Flammeovirga sp. SR4, a novel species isolated from seawater.</title>
        <authorList>
            <person name="Wang X."/>
        </authorList>
    </citation>
    <scope>NUCLEOTIDE SEQUENCE [LARGE SCALE GENOMIC DNA]</scope>
    <source>
        <strain evidence="1 2">ATCC 23126</strain>
    </source>
</reference>
<name>A0A7X9XDP6_9BACT</name>
<protein>
    <submittedName>
        <fullName evidence="1">Uncharacterized protein</fullName>
    </submittedName>
</protein>